<comment type="similarity">
    <text evidence="3 8">Belongs to the inositol monophosphatase superfamily.</text>
</comment>
<dbReference type="CDD" id="cd01639">
    <property type="entry name" value="IMPase"/>
    <property type="match status" value="1"/>
</dbReference>
<dbReference type="Proteomes" id="UP000594464">
    <property type="component" value="Chromosome"/>
</dbReference>
<dbReference type="InterPro" id="IPR020550">
    <property type="entry name" value="Inositol_monophosphatase_CS"/>
</dbReference>
<evidence type="ECO:0000256" key="3">
    <source>
        <dbReference type="ARBA" id="ARBA00009759"/>
    </source>
</evidence>
<dbReference type="PROSITE" id="PS00629">
    <property type="entry name" value="IMP_1"/>
    <property type="match status" value="1"/>
</dbReference>
<dbReference type="Gene3D" id="3.30.540.10">
    <property type="entry name" value="Fructose-1,6-Bisphosphatase, subunit A, domain 1"/>
    <property type="match status" value="1"/>
</dbReference>
<evidence type="ECO:0000256" key="1">
    <source>
        <dbReference type="ARBA" id="ARBA00001033"/>
    </source>
</evidence>
<feature type="binding site" evidence="7">
    <location>
        <position position="210"/>
    </location>
    <ligand>
        <name>Mg(2+)</name>
        <dbReference type="ChEBI" id="CHEBI:18420"/>
        <label>1</label>
        <note>catalytic</note>
    </ligand>
</feature>
<protein>
    <recommendedName>
        <fullName evidence="8">Inositol-1-monophosphatase</fullName>
        <ecNumber evidence="8">3.1.3.25</ecNumber>
    </recommendedName>
</protein>
<dbReference type="SUPFAM" id="SSF56655">
    <property type="entry name" value="Carbohydrate phosphatase"/>
    <property type="match status" value="1"/>
</dbReference>
<evidence type="ECO:0000256" key="5">
    <source>
        <dbReference type="ARBA" id="ARBA00022801"/>
    </source>
</evidence>
<dbReference type="GO" id="GO:0006020">
    <property type="term" value="P:inositol metabolic process"/>
    <property type="evidence" value="ECO:0007669"/>
    <property type="project" value="TreeGrafter"/>
</dbReference>
<comment type="cofactor">
    <cofactor evidence="2 7 8">
        <name>Mg(2+)</name>
        <dbReference type="ChEBI" id="CHEBI:18420"/>
    </cofactor>
</comment>
<proteinExistence type="inferred from homology"/>
<gene>
    <name evidence="9" type="ORF">G3M78_13185</name>
</gene>
<dbReference type="FunFam" id="3.30.540.10:FF:000003">
    <property type="entry name" value="Inositol-1-monophosphatase"/>
    <property type="match status" value="1"/>
</dbReference>
<feature type="binding site" evidence="7">
    <location>
        <position position="82"/>
    </location>
    <ligand>
        <name>Mg(2+)</name>
        <dbReference type="ChEBI" id="CHEBI:18420"/>
        <label>1</label>
        <note>catalytic</note>
    </ligand>
</feature>
<reference evidence="10" key="1">
    <citation type="submission" date="2020-02" db="EMBL/GenBank/DDBJ databases">
        <title>Genomic and physiological characterization of two novel Nitrospinaceae genera.</title>
        <authorList>
            <person name="Mueller A.J."/>
            <person name="Jung M.-Y."/>
            <person name="Strachan C.R."/>
            <person name="Herbold C.W."/>
            <person name="Kirkegaard R.H."/>
            <person name="Daims H."/>
        </authorList>
    </citation>
    <scope>NUCLEOTIDE SEQUENCE [LARGE SCALE GENOMIC DNA]</scope>
</reference>
<dbReference type="PANTHER" id="PTHR20854:SF4">
    <property type="entry name" value="INOSITOL-1-MONOPHOSPHATASE-RELATED"/>
    <property type="match status" value="1"/>
</dbReference>
<evidence type="ECO:0000256" key="2">
    <source>
        <dbReference type="ARBA" id="ARBA00001946"/>
    </source>
</evidence>
<dbReference type="Gene3D" id="3.40.190.80">
    <property type="match status" value="1"/>
</dbReference>
<dbReference type="AlphaFoldDB" id="A0A7T0C4A8"/>
<dbReference type="Pfam" id="PF00459">
    <property type="entry name" value="Inositol_P"/>
    <property type="match status" value="1"/>
</dbReference>
<evidence type="ECO:0000256" key="8">
    <source>
        <dbReference type="RuleBase" id="RU364068"/>
    </source>
</evidence>
<name>A0A7T0C4A8_9BACT</name>
<dbReference type="GO" id="GO:0046854">
    <property type="term" value="P:phosphatidylinositol phosphate biosynthetic process"/>
    <property type="evidence" value="ECO:0007669"/>
    <property type="project" value="InterPro"/>
</dbReference>
<dbReference type="EMBL" id="CP048620">
    <property type="protein sequence ID" value="QPJ66296.1"/>
    <property type="molecule type" value="Genomic_DNA"/>
</dbReference>
<feature type="binding site" evidence="7">
    <location>
        <position position="85"/>
    </location>
    <ligand>
        <name>Mg(2+)</name>
        <dbReference type="ChEBI" id="CHEBI:18420"/>
        <label>1</label>
        <note>catalytic</note>
    </ligand>
</feature>
<comment type="catalytic activity">
    <reaction evidence="1 8">
        <text>a myo-inositol phosphate + H2O = myo-inositol + phosphate</text>
        <dbReference type="Rhea" id="RHEA:24056"/>
        <dbReference type="ChEBI" id="CHEBI:15377"/>
        <dbReference type="ChEBI" id="CHEBI:17268"/>
        <dbReference type="ChEBI" id="CHEBI:43474"/>
        <dbReference type="ChEBI" id="CHEBI:84139"/>
        <dbReference type="EC" id="3.1.3.25"/>
    </reaction>
</comment>
<dbReference type="PRINTS" id="PR01959">
    <property type="entry name" value="SBIMPHPHTASE"/>
</dbReference>
<dbReference type="GO" id="GO:0007165">
    <property type="term" value="P:signal transduction"/>
    <property type="evidence" value="ECO:0007669"/>
    <property type="project" value="TreeGrafter"/>
</dbReference>
<keyword evidence="4 7" id="KW-0479">Metal-binding</keyword>
<evidence type="ECO:0000313" key="10">
    <source>
        <dbReference type="Proteomes" id="UP000594464"/>
    </source>
</evidence>
<dbReference type="PROSITE" id="PS00630">
    <property type="entry name" value="IMP_2"/>
    <property type="match status" value="1"/>
</dbReference>
<feature type="binding site" evidence="7">
    <location>
        <position position="66"/>
    </location>
    <ligand>
        <name>Mg(2+)</name>
        <dbReference type="ChEBI" id="CHEBI:18420"/>
        <label>1</label>
        <note>catalytic</note>
    </ligand>
</feature>
<keyword evidence="5 8" id="KW-0378">Hydrolase</keyword>
<dbReference type="InterPro" id="IPR020583">
    <property type="entry name" value="Inositol_monoP_metal-BS"/>
</dbReference>
<dbReference type="PANTHER" id="PTHR20854">
    <property type="entry name" value="INOSITOL MONOPHOSPHATASE"/>
    <property type="match status" value="1"/>
</dbReference>
<evidence type="ECO:0000313" key="9">
    <source>
        <dbReference type="EMBL" id="QPJ66296.1"/>
    </source>
</evidence>
<accession>A0A7T0C4A8</accession>
<evidence type="ECO:0000256" key="6">
    <source>
        <dbReference type="ARBA" id="ARBA00022842"/>
    </source>
</evidence>
<dbReference type="InterPro" id="IPR000760">
    <property type="entry name" value="Inositol_monophosphatase-like"/>
</dbReference>
<dbReference type="KEGG" id="nva:G3M78_13185"/>
<dbReference type="PRINTS" id="PR00377">
    <property type="entry name" value="IMPHPHTASES"/>
</dbReference>
<dbReference type="GO" id="GO:0046872">
    <property type="term" value="F:metal ion binding"/>
    <property type="evidence" value="ECO:0007669"/>
    <property type="project" value="UniProtKB-KW"/>
</dbReference>
<dbReference type="InterPro" id="IPR033942">
    <property type="entry name" value="IMPase"/>
</dbReference>
<dbReference type="GO" id="GO:0008934">
    <property type="term" value="F:inositol monophosphate 1-phosphatase activity"/>
    <property type="evidence" value="ECO:0007669"/>
    <property type="project" value="InterPro"/>
</dbReference>
<dbReference type="EC" id="3.1.3.25" evidence="8"/>
<sequence length="262" mass="28346">MSEALQVAVEAALAAGRIQQERVDNLGRVENKGRVGDVVTEVDILCEKEIIGRIRSKFPDHSILAEESGEDLGSSAQKWVIDPLDGTLNYTHGYPCYCVSIGLESEGELALGVVYNPCLDELFVAEKGKGATMNSKPISVSTVDDLDESLLVTGFTPQITRTLEDNLVHFGNLMKSCQAVRRPGSAAMDLVYTAMGRFEGFWEMKLKPWDTAAGTLILTEAGGKATRFDGSPYSIYDKDILVSNGRVHEAMVAILAQGIAVS</sequence>
<evidence type="ECO:0000256" key="7">
    <source>
        <dbReference type="PIRSR" id="PIRSR600760-2"/>
    </source>
</evidence>
<feature type="binding site" evidence="7">
    <location>
        <position position="84"/>
    </location>
    <ligand>
        <name>Mg(2+)</name>
        <dbReference type="ChEBI" id="CHEBI:18420"/>
        <label>1</label>
        <note>catalytic</note>
    </ligand>
</feature>
<organism evidence="9 10">
    <name type="scientific">Candidatus Nitrohelix vancouverensis</name>
    <dbReference type="NCBI Taxonomy" id="2705534"/>
    <lineage>
        <taxon>Bacteria</taxon>
        <taxon>Pseudomonadati</taxon>
        <taxon>Nitrospinota/Tectimicrobiota group</taxon>
        <taxon>Nitrospinota</taxon>
        <taxon>Nitrospinia</taxon>
        <taxon>Nitrospinales</taxon>
        <taxon>Nitrospinaceae</taxon>
        <taxon>Candidatus Nitrohelix</taxon>
    </lineage>
</organism>
<keyword evidence="6 7" id="KW-0460">Magnesium</keyword>
<evidence type="ECO:0000256" key="4">
    <source>
        <dbReference type="ARBA" id="ARBA00022723"/>
    </source>
</evidence>
<dbReference type="InterPro" id="IPR022337">
    <property type="entry name" value="Inositol_monophosphatase_SuhB"/>
</dbReference>